<name>A0A6G0YB05_APHCR</name>
<dbReference type="AlphaFoldDB" id="A0A6G0YB05"/>
<gene>
    <name evidence="1" type="ORF">FWK35_00016116</name>
</gene>
<protein>
    <submittedName>
        <fullName evidence="1">PiggyBac transposable element-derived protein 4-like</fullName>
    </submittedName>
</protein>
<dbReference type="Proteomes" id="UP000478052">
    <property type="component" value="Unassembled WGS sequence"/>
</dbReference>
<organism evidence="1 2">
    <name type="scientific">Aphis craccivora</name>
    <name type="common">Cowpea aphid</name>
    <dbReference type="NCBI Taxonomy" id="307492"/>
    <lineage>
        <taxon>Eukaryota</taxon>
        <taxon>Metazoa</taxon>
        <taxon>Ecdysozoa</taxon>
        <taxon>Arthropoda</taxon>
        <taxon>Hexapoda</taxon>
        <taxon>Insecta</taxon>
        <taxon>Pterygota</taxon>
        <taxon>Neoptera</taxon>
        <taxon>Paraneoptera</taxon>
        <taxon>Hemiptera</taxon>
        <taxon>Sternorrhyncha</taxon>
        <taxon>Aphidomorpha</taxon>
        <taxon>Aphidoidea</taxon>
        <taxon>Aphididae</taxon>
        <taxon>Aphidini</taxon>
        <taxon>Aphis</taxon>
        <taxon>Aphis</taxon>
    </lineage>
</organism>
<evidence type="ECO:0000313" key="2">
    <source>
        <dbReference type="Proteomes" id="UP000478052"/>
    </source>
</evidence>
<sequence length="161" mass="18605">LAVVAGLVGLPSTSRKGRKQLPKKINLFKPKILIEQWYSNVGHLPQSCSSRRCNNCSTKDKPHRTKWECMSCKIGLTIWHSTCDILERVQNLKEFIKNMSVNDKKLKSFCLNSNEWQNVKTIFKALLPAKICTKSPQSEQLILTDFYREWIACMFEIEAQN</sequence>
<comment type="caution">
    <text evidence="1">The sequence shown here is derived from an EMBL/GenBank/DDBJ whole genome shotgun (WGS) entry which is preliminary data.</text>
</comment>
<reference evidence="1 2" key="1">
    <citation type="submission" date="2019-08" db="EMBL/GenBank/DDBJ databases">
        <title>Whole genome of Aphis craccivora.</title>
        <authorList>
            <person name="Voronova N.V."/>
            <person name="Shulinski R.S."/>
            <person name="Bandarenka Y.V."/>
            <person name="Zhorov D.G."/>
            <person name="Warner D."/>
        </authorList>
    </citation>
    <scope>NUCLEOTIDE SEQUENCE [LARGE SCALE GENOMIC DNA]</scope>
    <source>
        <strain evidence="1">180601</strain>
        <tissue evidence="1">Whole Body</tissue>
    </source>
</reference>
<proteinExistence type="predicted"/>
<feature type="non-terminal residue" evidence="1">
    <location>
        <position position="1"/>
    </location>
</feature>
<evidence type="ECO:0000313" key="1">
    <source>
        <dbReference type="EMBL" id="KAF0752244.1"/>
    </source>
</evidence>
<dbReference type="InterPro" id="IPR012337">
    <property type="entry name" value="RNaseH-like_sf"/>
</dbReference>
<dbReference type="EMBL" id="VUJU01005114">
    <property type="protein sequence ID" value="KAF0752244.1"/>
    <property type="molecule type" value="Genomic_DNA"/>
</dbReference>
<keyword evidence="2" id="KW-1185">Reference proteome</keyword>
<dbReference type="SUPFAM" id="SSF53098">
    <property type="entry name" value="Ribonuclease H-like"/>
    <property type="match status" value="1"/>
</dbReference>
<accession>A0A6G0YB05</accession>